<comment type="similarity">
    <text evidence="1">Belongs to the UPF0449 family.</text>
</comment>
<dbReference type="Pfam" id="PF15136">
    <property type="entry name" value="UPF0449"/>
    <property type="match status" value="1"/>
</dbReference>
<keyword evidence="2" id="KW-0175">Coiled coil</keyword>
<feature type="non-terminal residue" evidence="4">
    <location>
        <position position="1"/>
    </location>
</feature>
<dbReference type="PANTHER" id="PTHR34766:SF1">
    <property type="entry name" value="UPF0449 PROTEIN C19ORF25"/>
    <property type="match status" value="1"/>
</dbReference>
<dbReference type="AlphaFoldDB" id="A0A7L1EP86"/>
<feature type="region of interest" description="Disordered" evidence="3">
    <location>
        <begin position="32"/>
        <end position="58"/>
    </location>
</feature>
<feature type="non-terminal residue" evidence="4">
    <location>
        <position position="111"/>
    </location>
</feature>
<dbReference type="Proteomes" id="UP000565754">
    <property type="component" value="Unassembled WGS sequence"/>
</dbReference>
<evidence type="ECO:0000256" key="3">
    <source>
        <dbReference type="SAM" id="MobiDB-lite"/>
    </source>
</evidence>
<evidence type="ECO:0000256" key="1">
    <source>
        <dbReference type="ARBA" id="ARBA00006137"/>
    </source>
</evidence>
<evidence type="ECO:0000313" key="4">
    <source>
        <dbReference type="EMBL" id="NXM90505.1"/>
    </source>
</evidence>
<protein>
    <submittedName>
        <fullName evidence="4">CS025 protein</fullName>
    </submittedName>
</protein>
<dbReference type="PANTHER" id="PTHR34766">
    <property type="entry name" value="UPF0449 PROTEIN C19ORF25"/>
    <property type="match status" value="1"/>
</dbReference>
<gene>
    <name evidence="4" type="ORF">OENOEN_R09706</name>
</gene>
<evidence type="ECO:0000313" key="5">
    <source>
        <dbReference type="Proteomes" id="UP000565754"/>
    </source>
</evidence>
<keyword evidence="5" id="KW-1185">Reference proteome</keyword>
<dbReference type="InterPro" id="IPR028227">
    <property type="entry name" value="UPF0449"/>
</dbReference>
<accession>A0A7L1EP86</accession>
<organism evidence="4 5">
    <name type="scientific">Oenanthe oenanthe</name>
    <name type="common">Northern wheatear</name>
    <dbReference type="NCBI Taxonomy" id="279966"/>
    <lineage>
        <taxon>Eukaryota</taxon>
        <taxon>Metazoa</taxon>
        <taxon>Chordata</taxon>
        <taxon>Craniata</taxon>
        <taxon>Vertebrata</taxon>
        <taxon>Euteleostomi</taxon>
        <taxon>Archelosauria</taxon>
        <taxon>Archosauria</taxon>
        <taxon>Dinosauria</taxon>
        <taxon>Saurischia</taxon>
        <taxon>Theropoda</taxon>
        <taxon>Coelurosauria</taxon>
        <taxon>Aves</taxon>
        <taxon>Neognathae</taxon>
        <taxon>Neoaves</taxon>
        <taxon>Telluraves</taxon>
        <taxon>Australaves</taxon>
        <taxon>Passeriformes</taxon>
        <taxon>Muscicapidae</taxon>
        <taxon>Oenanthe</taxon>
    </lineage>
</organism>
<name>A0A7L1EP86_OENON</name>
<sequence length="111" mass="12512">MSSKAKRVLPTRPEPPSVEQILADVQGALPTDPVFVLPAEPPHEHGPAPGEPAPGRGAPAAEELYRQIRSYVGMNQRLQQSRERLRERRRELRRVGEELDRGIAEMRQKAF</sequence>
<dbReference type="EMBL" id="VXBF01014004">
    <property type="protein sequence ID" value="NXM90505.1"/>
    <property type="molecule type" value="Genomic_DNA"/>
</dbReference>
<reference evidence="4 5" key="1">
    <citation type="submission" date="2019-09" db="EMBL/GenBank/DDBJ databases">
        <title>Bird 10,000 Genomes (B10K) Project - Family phase.</title>
        <authorList>
            <person name="Zhang G."/>
        </authorList>
    </citation>
    <scope>NUCLEOTIDE SEQUENCE [LARGE SCALE GENOMIC DNA]</scope>
    <source>
        <strain evidence="4">B10K-DU-001-74</strain>
        <tissue evidence="4">Muscle</tissue>
    </source>
</reference>
<proteinExistence type="inferred from homology"/>
<evidence type="ECO:0000256" key="2">
    <source>
        <dbReference type="SAM" id="Coils"/>
    </source>
</evidence>
<feature type="coiled-coil region" evidence="2">
    <location>
        <begin position="68"/>
        <end position="98"/>
    </location>
</feature>
<comment type="caution">
    <text evidence="4">The sequence shown here is derived from an EMBL/GenBank/DDBJ whole genome shotgun (WGS) entry which is preliminary data.</text>
</comment>